<keyword evidence="2" id="KW-1185">Reference proteome</keyword>
<evidence type="ECO:0000313" key="2">
    <source>
        <dbReference type="Proteomes" id="UP001230649"/>
    </source>
</evidence>
<dbReference type="Proteomes" id="UP001230649">
    <property type="component" value="Unassembled WGS sequence"/>
</dbReference>
<reference evidence="1" key="1">
    <citation type="submission" date="2023-04" db="EMBL/GenBank/DDBJ databases">
        <title>Draft Genome sequencing of Naganishia species isolated from polar environments using Oxford Nanopore Technology.</title>
        <authorList>
            <person name="Leo P."/>
            <person name="Venkateswaran K."/>
        </authorList>
    </citation>
    <scope>NUCLEOTIDE SEQUENCE</scope>
    <source>
        <strain evidence="1">MNA-CCFEE 5262</strain>
    </source>
</reference>
<comment type="caution">
    <text evidence="1">The sequence shown here is derived from an EMBL/GenBank/DDBJ whole genome shotgun (WGS) entry which is preliminary data.</text>
</comment>
<sequence>MADRTYTSQSDPVQQADVRPRTGTRRPRTTGRRVRTARLDTSTSSIGELPDQTFYPEGEEDDYFDEDEEYQSEEDEDVFAFARPQTAAPQNATRMEGEDSAMHDITARNTLANTTPASPTVIDTPTVVDFSAPPTAFGIADQEEDSEKRPMTRGGPGRVKILETAKTNSGSSREDNDSGSTFAAMELLHRASEPPLAVLDYSNPHPQSLSRPVADPAALVAAARRSQNPNNTALLSSIRAEEARRNSAGTASYPNQPLSQARDTKNDLQAELVSLSRAPATAQSHLSAKPSYLSNSSYDGSATEGGYSAFASEADEAEGPHIRSSKQGFRMRNYNPSHKDELEVIPGSREGSQWAAQSEFGGATTIPDGMTTKGDGLGNMYRKWDRDDSENLGYMEEPEEEDSPYEEVRASVSNIDDPEMPALTWRVWAIGLTLSIAATALDTIFQYRSPSTLVPVLSIQLFAYPLGKFLAWLMPLKVFHLPPWLGAVEFDLNPGPFNIKENSLIMMMANAALLISPVMHAATVPGQYMNLNLGTG</sequence>
<dbReference type="EMBL" id="JASBWS010000030">
    <property type="protein sequence ID" value="KAJ9108618.1"/>
    <property type="molecule type" value="Genomic_DNA"/>
</dbReference>
<name>A0ACC2WB49_9TREE</name>
<proteinExistence type="predicted"/>
<organism evidence="1 2">
    <name type="scientific">Naganishia adeliensis</name>
    <dbReference type="NCBI Taxonomy" id="92952"/>
    <lineage>
        <taxon>Eukaryota</taxon>
        <taxon>Fungi</taxon>
        <taxon>Dikarya</taxon>
        <taxon>Basidiomycota</taxon>
        <taxon>Agaricomycotina</taxon>
        <taxon>Tremellomycetes</taxon>
        <taxon>Filobasidiales</taxon>
        <taxon>Filobasidiaceae</taxon>
        <taxon>Naganishia</taxon>
    </lineage>
</organism>
<accession>A0ACC2WB49</accession>
<feature type="non-terminal residue" evidence="1">
    <location>
        <position position="536"/>
    </location>
</feature>
<gene>
    <name evidence="1" type="ORF">QFC20_003316</name>
</gene>
<evidence type="ECO:0000313" key="1">
    <source>
        <dbReference type="EMBL" id="KAJ9108618.1"/>
    </source>
</evidence>
<protein>
    <submittedName>
        <fullName evidence="1">Uncharacterized protein</fullName>
    </submittedName>
</protein>